<feature type="domain" description="Enoyl reductase (ER)" evidence="2">
    <location>
        <begin position="15"/>
        <end position="326"/>
    </location>
</feature>
<proteinExistence type="predicted"/>
<name>A0ABP7NDN7_9MICO</name>
<dbReference type="InterPro" id="IPR051603">
    <property type="entry name" value="Zinc-ADH_QOR/CCCR"/>
</dbReference>
<organism evidence="3 4">
    <name type="scientific">Microbacterium soli</name>
    <dbReference type="NCBI Taxonomy" id="446075"/>
    <lineage>
        <taxon>Bacteria</taxon>
        <taxon>Bacillati</taxon>
        <taxon>Actinomycetota</taxon>
        <taxon>Actinomycetes</taxon>
        <taxon>Micrococcales</taxon>
        <taxon>Microbacteriaceae</taxon>
        <taxon>Microbacterium</taxon>
    </lineage>
</organism>
<dbReference type="Pfam" id="PF08240">
    <property type="entry name" value="ADH_N"/>
    <property type="match status" value="1"/>
</dbReference>
<dbReference type="CDD" id="cd08253">
    <property type="entry name" value="zeta_crystallin"/>
    <property type="match status" value="1"/>
</dbReference>
<evidence type="ECO:0000259" key="2">
    <source>
        <dbReference type="SMART" id="SM00829"/>
    </source>
</evidence>
<protein>
    <submittedName>
        <fullName evidence="3">Zinc-binding dehydrogenase</fullName>
    </submittedName>
</protein>
<dbReference type="SUPFAM" id="SSF50129">
    <property type="entry name" value="GroES-like"/>
    <property type="match status" value="1"/>
</dbReference>
<dbReference type="InterPro" id="IPR013149">
    <property type="entry name" value="ADH-like_C"/>
</dbReference>
<dbReference type="Gene3D" id="3.90.180.10">
    <property type="entry name" value="Medium-chain alcohol dehydrogenases, catalytic domain"/>
    <property type="match status" value="1"/>
</dbReference>
<comment type="caution">
    <text evidence="3">The sequence shown here is derived from an EMBL/GenBank/DDBJ whole genome shotgun (WGS) entry which is preliminary data.</text>
</comment>
<gene>
    <name evidence="3" type="ORF">GCM10022383_20540</name>
</gene>
<reference evidence="4" key="1">
    <citation type="journal article" date="2019" name="Int. J. Syst. Evol. Microbiol.">
        <title>The Global Catalogue of Microorganisms (GCM) 10K type strain sequencing project: providing services to taxonomists for standard genome sequencing and annotation.</title>
        <authorList>
            <consortium name="The Broad Institute Genomics Platform"/>
            <consortium name="The Broad Institute Genome Sequencing Center for Infectious Disease"/>
            <person name="Wu L."/>
            <person name="Ma J."/>
        </authorList>
    </citation>
    <scope>NUCLEOTIDE SEQUENCE [LARGE SCALE GENOMIC DNA]</scope>
    <source>
        <strain evidence="4">JCM 17024</strain>
    </source>
</reference>
<dbReference type="SMART" id="SM00829">
    <property type="entry name" value="PKS_ER"/>
    <property type="match status" value="1"/>
</dbReference>
<evidence type="ECO:0000256" key="1">
    <source>
        <dbReference type="ARBA" id="ARBA00022857"/>
    </source>
</evidence>
<dbReference type="RefSeq" id="WP_344819481.1">
    <property type="nucleotide sequence ID" value="NZ_BAABCP010000001.1"/>
</dbReference>
<dbReference type="Gene3D" id="3.40.50.720">
    <property type="entry name" value="NAD(P)-binding Rossmann-like Domain"/>
    <property type="match status" value="1"/>
</dbReference>
<dbReference type="InterPro" id="IPR013154">
    <property type="entry name" value="ADH-like_N"/>
</dbReference>
<evidence type="ECO:0000313" key="4">
    <source>
        <dbReference type="Proteomes" id="UP001501591"/>
    </source>
</evidence>
<dbReference type="Pfam" id="PF00107">
    <property type="entry name" value="ADH_zinc_N"/>
    <property type="match status" value="1"/>
</dbReference>
<keyword evidence="4" id="KW-1185">Reference proteome</keyword>
<sequence length="328" mass="34290">MQRRTTKAAFIRERGGVDRIQIGPVPVPDLGPTDVLVRMEASAVDHVDLFVRSGAYDTPTPFPFVLGRDLVGIVDAVGFGVPGLAPGTRVWTSSLGHGGRQGALSELVVVGIDRLYRLPDGVSALDAAPLLHTASTAHLGLSRHARLQPGEVLFVAGGGGGVGSAVIQLAAHRGATVIASASARDADWCLSLGARVVIDYAADDVDEQIARAAPDGIDVWWDNSGRHDFSALLPRMRQGGRVILMAGMTARPVLPIGAVYTRDISLLGFAISNASVTDLADSARVVNSLLAAGRLRARVGATFHLDETAAAHRAMESGDVTGRIVIVP</sequence>
<dbReference type="EMBL" id="BAABCP010000001">
    <property type="protein sequence ID" value="GAA3942583.1"/>
    <property type="molecule type" value="Genomic_DNA"/>
</dbReference>
<dbReference type="PANTHER" id="PTHR44154:SF1">
    <property type="entry name" value="QUINONE OXIDOREDUCTASE"/>
    <property type="match status" value="1"/>
</dbReference>
<dbReference type="InterPro" id="IPR020843">
    <property type="entry name" value="ER"/>
</dbReference>
<dbReference type="SUPFAM" id="SSF51735">
    <property type="entry name" value="NAD(P)-binding Rossmann-fold domains"/>
    <property type="match status" value="1"/>
</dbReference>
<dbReference type="PANTHER" id="PTHR44154">
    <property type="entry name" value="QUINONE OXIDOREDUCTASE"/>
    <property type="match status" value="1"/>
</dbReference>
<dbReference type="InterPro" id="IPR036291">
    <property type="entry name" value="NAD(P)-bd_dom_sf"/>
</dbReference>
<keyword evidence="1" id="KW-0521">NADP</keyword>
<accession>A0ABP7NDN7</accession>
<dbReference type="Proteomes" id="UP001501591">
    <property type="component" value="Unassembled WGS sequence"/>
</dbReference>
<evidence type="ECO:0000313" key="3">
    <source>
        <dbReference type="EMBL" id="GAA3942583.1"/>
    </source>
</evidence>
<dbReference type="InterPro" id="IPR011032">
    <property type="entry name" value="GroES-like_sf"/>
</dbReference>